<dbReference type="InterPro" id="IPR037873">
    <property type="entry name" value="BamE-like"/>
</dbReference>
<reference evidence="2 3" key="1">
    <citation type="submission" date="2019-10" db="EMBL/GenBank/DDBJ databases">
        <title>Draft Genome Sequence of Cytophagaceae sp. SJW1-29.</title>
        <authorList>
            <person name="Choi A."/>
        </authorList>
    </citation>
    <scope>NUCLEOTIDE SEQUENCE [LARGE SCALE GENOMIC DNA]</scope>
    <source>
        <strain evidence="2 3">SJW1-29</strain>
    </source>
</reference>
<dbReference type="AlphaFoldDB" id="A0A7C9BHH1"/>
<dbReference type="EMBL" id="WHLY01000002">
    <property type="protein sequence ID" value="MPR33877.1"/>
    <property type="molecule type" value="Genomic_DNA"/>
</dbReference>
<keyword evidence="1" id="KW-0732">Signal</keyword>
<comment type="caution">
    <text evidence="2">The sequence shown here is derived from an EMBL/GenBank/DDBJ whole genome shotgun (WGS) entry which is preliminary data.</text>
</comment>
<sequence length="114" mass="12848">MSCKSAPDKLGRLDLVKWRQDRGACNGVRPTLVKDFKIEQANLMGKFADDVGQILGRPDIHQLGARNQKFYVYFLEKGTQCDDITKKSTASKVILRFNAVGLLSEITYQNDLPE</sequence>
<evidence type="ECO:0000313" key="2">
    <source>
        <dbReference type="EMBL" id="MPR33877.1"/>
    </source>
</evidence>
<accession>A0A7C9BHH1</accession>
<evidence type="ECO:0000256" key="1">
    <source>
        <dbReference type="ARBA" id="ARBA00022729"/>
    </source>
</evidence>
<name>A0A7C9BHH1_9BACT</name>
<protein>
    <submittedName>
        <fullName evidence="2">Uncharacterized protein</fullName>
    </submittedName>
</protein>
<dbReference type="Gene3D" id="3.30.1450.10">
    <property type="match status" value="1"/>
</dbReference>
<proteinExistence type="predicted"/>
<keyword evidence="3" id="KW-1185">Reference proteome</keyword>
<dbReference type="Proteomes" id="UP000479293">
    <property type="component" value="Unassembled WGS sequence"/>
</dbReference>
<gene>
    <name evidence="2" type="ORF">GBK04_10975</name>
</gene>
<evidence type="ECO:0000313" key="3">
    <source>
        <dbReference type="Proteomes" id="UP000479293"/>
    </source>
</evidence>
<organism evidence="2 3">
    <name type="scientific">Salmonirosea aquatica</name>
    <dbReference type="NCBI Taxonomy" id="2654236"/>
    <lineage>
        <taxon>Bacteria</taxon>
        <taxon>Pseudomonadati</taxon>
        <taxon>Bacteroidota</taxon>
        <taxon>Cytophagia</taxon>
        <taxon>Cytophagales</taxon>
        <taxon>Spirosomataceae</taxon>
        <taxon>Salmonirosea</taxon>
    </lineage>
</organism>